<proteinExistence type="predicted"/>
<protein>
    <submittedName>
        <fullName evidence="1">Uncharacterized protein</fullName>
    </submittedName>
</protein>
<sequence>MKNETRGSQRLSPCEKFRIMVEHFPNTQWIEATTVEQVRQALQRLISTDENEGD</sequence>
<dbReference type="AlphaFoldDB" id="A0A1T4M9W4"/>
<name>A0A1T4M9W4_9ENTE</name>
<evidence type="ECO:0000313" key="1">
    <source>
        <dbReference type="EMBL" id="SJZ63793.1"/>
    </source>
</evidence>
<dbReference type="Proteomes" id="UP000190328">
    <property type="component" value="Unassembled WGS sequence"/>
</dbReference>
<evidence type="ECO:0000313" key="2">
    <source>
        <dbReference type="Proteomes" id="UP000190328"/>
    </source>
</evidence>
<dbReference type="STRING" id="263852.SAMN02745116_01000"/>
<accession>A0A1T4M9W4</accession>
<dbReference type="EMBL" id="FUXI01000009">
    <property type="protein sequence ID" value="SJZ63793.1"/>
    <property type="molecule type" value="Genomic_DNA"/>
</dbReference>
<gene>
    <name evidence="1" type="ORF">SAMN02745116_01000</name>
</gene>
<reference evidence="1 2" key="1">
    <citation type="submission" date="2017-02" db="EMBL/GenBank/DDBJ databases">
        <authorList>
            <person name="Peterson S.W."/>
        </authorList>
    </citation>
    <scope>NUCLEOTIDE SEQUENCE [LARGE SCALE GENOMIC DNA]</scope>
    <source>
        <strain evidence="1 2">ATCC BAA-1030</strain>
    </source>
</reference>
<dbReference type="RefSeq" id="WP_159443212.1">
    <property type="nucleotide sequence ID" value="NZ_FUXI01000009.1"/>
</dbReference>
<organism evidence="1 2">
    <name type="scientific">Pilibacter termitis</name>
    <dbReference type="NCBI Taxonomy" id="263852"/>
    <lineage>
        <taxon>Bacteria</taxon>
        <taxon>Bacillati</taxon>
        <taxon>Bacillota</taxon>
        <taxon>Bacilli</taxon>
        <taxon>Lactobacillales</taxon>
        <taxon>Enterococcaceae</taxon>
        <taxon>Pilibacter</taxon>
    </lineage>
</organism>
<keyword evidence="2" id="KW-1185">Reference proteome</keyword>